<evidence type="ECO:0000256" key="1">
    <source>
        <dbReference type="ARBA" id="ARBA00022999"/>
    </source>
</evidence>
<name>A0A9R0I4M1_SPIOL</name>
<evidence type="ECO:0000313" key="2">
    <source>
        <dbReference type="Proteomes" id="UP000813463"/>
    </source>
</evidence>
<dbReference type="PANTHER" id="PTHR11801">
    <property type="entry name" value="SIGNAL TRANSDUCER AND ACTIVATOR OF TRANSCRIPTION"/>
    <property type="match status" value="1"/>
</dbReference>
<dbReference type="InterPro" id="IPR001217">
    <property type="entry name" value="STAT"/>
</dbReference>
<dbReference type="Proteomes" id="UP000813463">
    <property type="component" value="Chromosome 4"/>
</dbReference>
<dbReference type="InterPro" id="IPR036860">
    <property type="entry name" value="SH2_dom_sf"/>
</dbReference>
<protein>
    <submittedName>
        <fullName evidence="3">SH2 domain-containing protein B isoform X2</fullName>
    </submittedName>
</protein>
<accession>A0A9R0I4M1</accession>
<reference evidence="3" key="2">
    <citation type="submission" date="2025-08" db="UniProtKB">
        <authorList>
            <consortium name="RefSeq"/>
        </authorList>
    </citation>
    <scope>IDENTIFICATION</scope>
    <source>
        <tissue evidence="3">Leaf</tissue>
    </source>
</reference>
<dbReference type="AlphaFoldDB" id="A0A9R0I4M1"/>
<keyword evidence="2" id="KW-1185">Reference proteome</keyword>
<dbReference type="GO" id="GO:0007165">
    <property type="term" value="P:signal transduction"/>
    <property type="evidence" value="ECO:0007669"/>
    <property type="project" value="InterPro"/>
</dbReference>
<dbReference type="Gene3D" id="3.30.505.10">
    <property type="entry name" value="SH2 domain"/>
    <property type="match status" value="1"/>
</dbReference>
<organism evidence="2 3">
    <name type="scientific">Spinacia oleracea</name>
    <name type="common">Spinach</name>
    <dbReference type="NCBI Taxonomy" id="3562"/>
    <lineage>
        <taxon>Eukaryota</taxon>
        <taxon>Viridiplantae</taxon>
        <taxon>Streptophyta</taxon>
        <taxon>Embryophyta</taxon>
        <taxon>Tracheophyta</taxon>
        <taxon>Spermatophyta</taxon>
        <taxon>Magnoliopsida</taxon>
        <taxon>eudicotyledons</taxon>
        <taxon>Gunneridae</taxon>
        <taxon>Pentapetalae</taxon>
        <taxon>Caryophyllales</taxon>
        <taxon>Chenopodiaceae</taxon>
        <taxon>Chenopodioideae</taxon>
        <taxon>Anserineae</taxon>
        <taxon>Spinacia</taxon>
    </lineage>
</organism>
<dbReference type="SUPFAM" id="SSF55550">
    <property type="entry name" value="SH2 domain"/>
    <property type="match status" value="1"/>
</dbReference>
<dbReference type="RefSeq" id="XP_021842571.2">
    <property type="nucleotide sequence ID" value="XM_021986879.2"/>
</dbReference>
<dbReference type="GeneID" id="110782673"/>
<proteinExistence type="predicted"/>
<reference evidence="2" key="1">
    <citation type="journal article" date="2021" name="Nat. Commun.">
        <title>Genomic analyses provide insights into spinach domestication and the genetic basis of agronomic traits.</title>
        <authorList>
            <person name="Cai X."/>
            <person name="Sun X."/>
            <person name="Xu C."/>
            <person name="Sun H."/>
            <person name="Wang X."/>
            <person name="Ge C."/>
            <person name="Zhang Z."/>
            <person name="Wang Q."/>
            <person name="Fei Z."/>
            <person name="Jiao C."/>
            <person name="Wang Q."/>
        </authorList>
    </citation>
    <scope>NUCLEOTIDE SEQUENCE [LARGE SCALE GENOMIC DNA]</scope>
    <source>
        <strain evidence="2">cv. Varoflay</strain>
    </source>
</reference>
<evidence type="ECO:0000313" key="3">
    <source>
        <dbReference type="RefSeq" id="XP_021842571.2"/>
    </source>
</evidence>
<gene>
    <name evidence="3" type="primary">LOC110782673</name>
</gene>
<sequence length="665" mass="74773">MGSEETLDNLGYSLLKDLRFEIGENQTCFNLCFWVFLPSSTPVPSTILHQLHSKNPFLALKEDKRLVLSPSVLLQKESSDSEGISSAKVPCAVSDVEFPLARWAHIGCQVFNNVIRIYLDGKVVGERHLDSSTDRQADLESFTKVTISAVGNGLKCLDGYVHNAVVLPSSTSIEGHHVKDPPMCLCIDSSSVSDIELEGDGIWKVFGGKASCRKMFSSDVLLLNAFGELVDKELEVVASLTYADNRAPVEKSKDDDAPLLTTCNGLEFPSDDKPRKLLRGRASFQLNVCRLSSECDNKMFSIKFHLQKRRNFPFFEAFTPPIRCILKTCDTKISTITWKKLPSGFHLFNGSSLPHYGVGHSELQLQQNPNAVGTSLESIQENYGEIDNSGSDSESVGARISELKSIPCIRDLTSDLTIFRYCLGGLSERSLMLKETSLYASEQKMAEMAEKISFFSGCSHHRQQIMIAKILLEEGERAWNLISRNSHRVQWDNVVFEIEEQFMRITGCSTRSLTQQDLNFLRRISGGHEYLTKDNFDKMWRWLYPVAFTISRQGINTLWATMSPKWIEGFFTKEEVEYALQSPVGIQEPGTFILRFPTTRSWPHPDAGSLIASYVGSDFSLHHKQLSLDYSSDIFYSSEKPLQELLLSEPELSRVGRISRSDLTV</sequence>
<keyword evidence="1" id="KW-0727">SH2 domain</keyword>
<dbReference type="GO" id="GO:0003700">
    <property type="term" value="F:DNA-binding transcription factor activity"/>
    <property type="evidence" value="ECO:0007669"/>
    <property type="project" value="InterPro"/>
</dbReference>